<keyword evidence="3" id="KW-1185">Reference proteome</keyword>
<dbReference type="AlphaFoldDB" id="A0A7H8N906"/>
<dbReference type="Gene3D" id="1.25.40.10">
    <property type="entry name" value="Tetratricopeptide repeat domain"/>
    <property type="match status" value="4"/>
</dbReference>
<dbReference type="RefSeq" id="WP_176162740.1">
    <property type="nucleotide sequence ID" value="NZ_CP054929.1"/>
</dbReference>
<dbReference type="InterPro" id="IPR011990">
    <property type="entry name" value="TPR-like_helical_dom_sf"/>
</dbReference>
<evidence type="ECO:0008006" key="4">
    <source>
        <dbReference type="Google" id="ProtNLM"/>
    </source>
</evidence>
<feature type="compositionally biased region" description="Pro residues" evidence="1">
    <location>
        <begin position="1100"/>
        <end position="1112"/>
    </location>
</feature>
<reference evidence="2 3" key="1">
    <citation type="submission" date="2020-06" db="EMBL/GenBank/DDBJ databases">
        <title>Genome mining for natural products.</title>
        <authorList>
            <person name="Zhang B."/>
            <person name="Shi J."/>
            <person name="Ge H."/>
        </authorList>
    </citation>
    <scope>NUCLEOTIDE SEQUENCE [LARGE SCALE GENOMIC DNA]</scope>
    <source>
        <strain evidence="2 3">NA00687</strain>
    </source>
</reference>
<gene>
    <name evidence="2" type="ORF">HUT08_17385</name>
</gene>
<dbReference type="EMBL" id="CP054929">
    <property type="protein sequence ID" value="QKW51017.1"/>
    <property type="molecule type" value="Genomic_DNA"/>
</dbReference>
<organism evidence="2 3">
    <name type="scientific">Streptomyces buecherae</name>
    <dbReference type="NCBI Taxonomy" id="2763006"/>
    <lineage>
        <taxon>Bacteria</taxon>
        <taxon>Bacillati</taxon>
        <taxon>Actinomycetota</taxon>
        <taxon>Actinomycetes</taxon>
        <taxon>Kitasatosporales</taxon>
        <taxon>Streptomycetaceae</taxon>
        <taxon>Streptomyces</taxon>
    </lineage>
</organism>
<accession>A0A7H8N906</accession>
<evidence type="ECO:0000256" key="1">
    <source>
        <dbReference type="SAM" id="MobiDB-lite"/>
    </source>
</evidence>
<dbReference type="SUPFAM" id="SSF48452">
    <property type="entry name" value="TPR-like"/>
    <property type="match status" value="1"/>
</dbReference>
<feature type="region of interest" description="Disordered" evidence="1">
    <location>
        <begin position="1090"/>
        <end position="1112"/>
    </location>
</feature>
<sequence>MAGGSRSVAAAGDLGIALSGDGGQVVVHGDVLVGERSRGWRSGYLLEVREMRAHRFEGRADELSAMAAFATAPEGEAGGYWRWLAPAWTGKTALMAEFVLNPPDGADVLAFFITARMAGRADRTAFLDALGGQLREYLREGDVECATQGAFLDGLQRAAAQAHAAGRRIALVVDGLDEDTGVRTGSSGHSIAALLPRTPPPGLRIIVAGRPNPPVPSDVPHGHTLRDPGIDHPLATSPAARTMREDAERSLEAMLDAGGLGRELVALTAASGGGLSAADLAELTGDSRRRVELVLSGVVGRSFQRRPAQWANDADGRPLSLYSFAHQELLDGARDILGPAALAEQRARVHAYVATAREAGWPPETPEYALAGYPQLLRELRDTGRLEALALDQARHERLWQTTGTDSQALTEIADAMESHRAVEDPDVAACVRLAYRRGEVWEKAASVPAGVILTWAELGQMRRALAAAGHRREESELPELLAGIAANAGGDADVVAQVVAAAQGIAEPGTRSEAFVGVAEALATDGQLDVASDLVQQAAEEMHAVADPEARARVLVHLARGLYAVGRGDAAAPLVEQAVELSDAVSAPGQRDWAMTALASRLAALARRNHDAQLTQRAIAVADSIADPVRQAHTLAQVATELGRAGHHADADRLIDQAVNINRFITGWQQDGVVVNAIAQVMAAAGHCEDALATADAIADPEHRSLANRLIVQACADAGHHADALRLACGITEPWWRAAALAAVAHAHATTGDHQGATEIAQQALDIVRVHGGTHQHATKLALLTRYLVSTGRRSRAEPLARQASDIALAQQRVDALAAAATAWLAIGQRERAANLIQRATEQSHATANDHHQETALDSVVEVLVTAERYEKAADIAHTIAAPYWQVRALSHVAKGLTAAGRPEEANLLLRRAIKLSDADGQDTQDLLRTAVTQALASAGRFEEAGNLARVIASPYEQVLAMAGIARHMAVRGRHVVAAELIRQVLDMVRDISEPAHAFSAQAVILAALVANDQLQHALRLARSLTGHPAEQARALASVAAGYGPTPQGRTLLAEALAIGAPLPMVAEIAQVEPAALESLADYLQADVEANLTQSGHPTQPPPTPPLPQAE</sequence>
<name>A0A7H8N906_9ACTN</name>
<evidence type="ECO:0000313" key="2">
    <source>
        <dbReference type="EMBL" id="QKW51017.1"/>
    </source>
</evidence>
<proteinExistence type="predicted"/>
<protein>
    <recommendedName>
        <fullName evidence="4">Tetratricopeptide repeat protein</fullName>
    </recommendedName>
</protein>
<evidence type="ECO:0000313" key="3">
    <source>
        <dbReference type="Proteomes" id="UP000509303"/>
    </source>
</evidence>
<dbReference type="Proteomes" id="UP000509303">
    <property type="component" value="Chromosome"/>
</dbReference>